<accession>A0AAN7LR54</accession>
<name>A0AAN7LR54_TRANT</name>
<sequence length="184" mass="19601">MSRVGLEPDPHGSGRHKIEVIDRGLDNGKEGLLGLDRLTSEKSSSSIAARGKGSLSLSFRVDTPEAAGAAALSSLGKFKSTPGCSLSRRPKMQSMLHINSCYGLPLCISSIPPPLTLSKEMADHDRRRNAVKRLRSTGARSLTFWRDDEITAVLMILNGEVGGDLADLLRDPAQSGSSFTAKAA</sequence>
<evidence type="ECO:0000313" key="2">
    <source>
        <dbReference type="Proteomes" id="UP001346149"/>
    </source>
</evidence>
<reference evidence="1 2" key="1">
    <citation type="journal article" date="2023" name="Hortic Res">
        <title>Pangenome of water caltrop reveals structural variations and asymmetric subgenome divergence after allopolyploidization.</title>
        <authorList>
            <person name="Zhang X."/>
            <person name="Chen Y."/>
            <person name="Wang L."/>
            <person name="Yuan Y."/>
            <person name="Fang M."/>
            <person name="Shi L."/>
            <person name="Lu R."/>
            <person name="Comes H.P."/>
            <person name="Ma Y."/>
            <person name="Chen Y."/>
            <person name="Huang G."/>
            <person name="Zhou Y."/>
            <person name="Zheng Z."/>
            <person name="Qiu Y."/>
        </authorList>
    </citation>
    <scope>NUCLEOTIDE SEQUENCE [LARGE SCALE GENOMIC DNA]</scope>
    <source>
        <strain evidence="1">F231</strain>
    </source>
</reference>
<evidence type="ECO:0000313" key="1">
    <source>
        <dbReference type="EMBL" id="KAK4790991.1"/>
    </source>
</evidence>
<organism evidence="1 2">
    <name type="scientific">Trapa natans</name>
    <name type="common">Water chestnut</name>
    <dbReference type="NCBI Taxonomy" id="22666"/>
    <lineage>
        <taxon>Eukaryota</taxon>
        <taxon>Viridiplantae</taxon>
        <taxon>Streptophyta</taxon>
        <taxon>Embryophyta</taxon>
        <taxon>Tracheophyta</taxon>
        <taxon>Spermatophyta</taxon>
        <taxon>Magnoliopsida</taxon>
        <taxon>eudicotyledons</taxon>
        <taxon>Gunneridae</taxon>
        <taxon>Pentapetalae</taxon>
        <taxon>rosids</taxon>
        <taxon>malvids</taxon>
        <taxon>Myrtales</taxon>
        <taxon>Lythraceae</taxon>
        <taxon>Trapa</taxon>
    </lineage>
</organism>
<dbReference type="EMBL" id="JAXQNO010000009">
    <property type="protein sequence ID" value="KAK4790991.1"/>
    <property type="molecule type" value="Genomic_DNA"/>
</dbReference>
<protein>
    <submittedName>
        <fullName evidence="1">Uncharacterized protein</fullName>
    </submittedName>
</protein>
<comment type="caution">
    <text evidence="1">The sequence shown here is derived from an EMBL/GenBank/DDBJ whole genome shotgun (WGS) entry which is preliminary data.</text>
</comment>
<keyword evidence="2" id="KW-1185">Reference proteome</keyword>
<gene>
    <name evidence="1" type="ORF">SAY86_031404</name>
</gene>
<dbReference type="Proteomes" id="UP001346149">
    <property type="component" value="Unassembled WGS sequence"/>
</dbReference>
<dbReference type="AlphaFoldDB" id="A0AAN7LR54"/>
<proteinExistence type="predicted"/>